<dbReference type="Proteomes" id="UP001226091">
    <property type="component" value="Chromosome"/>
</dbReference>
<gene>
    <name evidence="1" type="ORF">QLQ22_11900</name>
</gene>
<sequence>MKKQLLFLGVATIIGLSGCGNIADRENNESKNKEPKEEETNHSEMNHSSTGEIPEGLKEAANPKYEVGSTATIQSDHMGGMKGAEATISGAFDTTVYAVSYTPITGGDPVKNHKWVIHEEIKDAGDTLLKPGDEADLNADHMKGMKGAKATIDTAEQTTVYMVDFTPTTGGEPVKNHKWVTESELSSAGNHSGH</sequence>
<protein>
    <submittedName>
        <fullName evidence="1">YdhK family protein</fullName>
    </submittedName>
</protein>
<evidence type="ECO:0000313" key="2">
    <source>
        <dbReference type="Proteomes" id="UP001226091"/>
    </source>
</evidence>
<organism evidence="1 2">
    <name type="scientific">Metabacillus hrfriensis</name>
    <dbReference type="NCBI Taxonomy" id="3048891"/>
    <lineage>
        <taxon>Bacteria</taxon>
        <taxon>Bacillati</taxon>
        <taxon>Bacillota</taxon>
        <taxon>Bacilli</taxon>
        <taxon>Bacillales</taxon>
        <taxon>Bacillaceae</taxon>
        <taxon>Metabacillus</taxon>
    </lineage>
</organism>
<evidence type="ECO:0000313" key="1">
    <source>
        <dbReference type="EMBL" id="WHZ60235.1"/>
    </source>
</evidence>
<accession>A0ACD4RJ45</accession>
<keyword evidence="2" id="KW-1185">Reference proteome</keyword>
<proteinExistence type="predicted"/>
<dbReference type="EMBL" id="CP126116">
    <property type="protein sequence ID" value="WHZ60235.1"/>
    <property type="molecule type" value="Genomic_DNA"/>
</dbReference>
<name>A0ACD4RJ45_9BACI</name>
<reference evidence="2" key="1">
    <citation type="journal article" date="2025" name="Aquaculture">
        <title>Assessment of the bioflocculant production and safety properties of Metabacillus hrfriensis sp. nov. based on phenotypic and whole-genome sequencing analysis.</title>
        <authorList>
            <person name="Zhang R."/>
            <person name="Zhao Z."/>
            <person name="Luo L."/>
            <person name="Wang S."/>
            <person name="Guo K."/>
            <person name="Xu W."/>
        </authorList>
    </citation>
    <scope>NUCLEOTIDE SEQUENCE [LARGE SCALE GENOMIC DNA]</scope>
    <source>
        <strain evidence="2">CT-WN-B3</strain>
    </source>
</reference>